<dbReference type="RefSeq" id="YP_008241053.1">
    <property type="nucleotide sequence ID" value="NC_021792.1"/>
</dbReference>
<gene>
    <name evidence="1" type="ORF">Phi46:3_gp010</name>
</gene>
<dbReference type="EMBL" id="KC821622">
    <property type="protein sequence ID" value="AGO48754.1"/>
    <property type="molecule type" value="Genomic_DNA"/>
</dbReference>
<dbReference type="GeneID" id="16797330"/>
<dbReference type="KEGG" id="vg:16797330"/>
<reference evidence="2" key="2">
    <citation type="submission" date="2013-03" db="EMBL/GenBank/DDBJ databases">
        <title>The Cellulophaga phages: a novel, diverse, and globally ubiquitous model system.</title>
        <authorList>
            <person name="Holmfeldt K."/>
            <person name="Solonenko N."/>
            <person name="Shah M."/>
            <person name="Corrier K."/>
            <person name="Riemann L."/>
            <person name="VerBerkmoes N.C."/>
            <person name="Sullivan M.B."/>
        </authorList>
    </citation>
    <scope>NUCLEOTIDE SEQUENCE [LARGE SCALE GENOMIC DNA]</scope>
</reference>
<evidence type="ECO:0000313" key="2">
    <source>
        <dbReference type="Proteomes" id="UP000014727"/>
    </source>
</evidence>
<reference evidence="1 2" key="1">
    <citation type="journal article" date="2013" name="Proc. Natl. Acad. Sci. U.S.A.">
        <title>Twelve previously unknown phage genera are ubiquitous in global oceans.</title>
        <authorList>
            <person name="Holmfeldt K."/>
            <person name="Solonenko N."/>
            <person name="Shah M."/>
            <person name="Corrier K."/>
            <person name="Riemann L."/>
            <person name="Verberkmoes N.C."/>
            <person name="Sullivan M.B."/>
        </authorList>
    </citation>
    <scope>NUCLEOTIDE SEQUENCE [LARGE SCALE GENOMIC DNA]</scope>
    <source>
        <strain evidence="1">Phi46:3</strain>
    </source>
</reference>
<organism evidence="1 2">
    <name type="scientific">Cellulophaga phage phi46:3</name>
    <dbReference type="NCBI Taxonomy" id="1327985"/>
    <lineage>
        <taxon>Viruses</taxon>
        <taxon>Duplodnaviria</taxon>
        <taxon>Heunggongvirae</taxon>
        <taxon>Uroviricota</taxon>
        <taxon>Caudoviricetes</taxon>
        <taxon>Pachyviridae</taxon>
        <taxon>Bacelvirus</taxon>
        <taxon>Bacelvirus phi46tres</taxon>
    </lineage>
</organism>
<proteinExistence type="predicted"/>
<sequence length="111" mass="12788">MKKEFFKTVLKNTIDSVQETLGVKAMEYVRNDNAMHNFDVGARITGSSREQVLYGFALKHHISIQDIRDDIEKGILPSKEKVEEKYNDAINYLILEKASVLERIENNNDTL</sequence>
<dbReference type="Proteomes" id="UP000014727">
    <property type="component" value="Segment"/>
</dbReference>
<evidence type="ECO:0000313" key="1">
    <source>
        <dbReference type="EMBL" id="AGO48754.1"/>
    </source>
</evidence>
<name>R9ZZJ1_9CAUD</name>
<accession>R9ZZJ1</accession>
<keyword evidence="2" id="KW-1185">Reference proteome</keyword>
<protein>
    <submittedName>
        <fullName evidence="1">Uncharacterized protein</fullName>
    </submittedName>
</protein>
<dbReference type="OrthoDB" id="26621at10239"/>